<dbReference type="GeneID" id="80909477"/>
<protein>
    <submittedName>
        <fullName evidence="1">Uncharacterized protein</fullName>
    </submittedName>
</protein>
<dbReference type="AlphaFoldDB" id="A0A9W8XNV4"/>
<organism evidence="1 2">
    <name type="scientific">Didymosphaeria variabile</name>
    <dbReference type="NCBI Taxonomy" id="1932322"/>
    <lineage>
        <taxon>Eukaryota</taxon>
        <taxon>Fungi</taxon>
        <taxon>Dikarya</taxon>
        <taxon>Ascomycota</taxon>
        <taxon>Pezizomycotina</taxon>
        <taxon>Dothideomycetes</taxon>
        <taxon>Pleosporomycetidae</taxon>
        <taxon>Pleosporales</taxon>
        <taxon>Massarineae</taxon>
        <taxon>Didymosphaeriaceae</taxon>
        <taxon>Didymosphaeria</taxon>
    </lineage>
</organism>
<gene>
    <name evidence="1" type="ORF">N0V89_005947</name>
</gene>
<proteinExistence type="predicted"/>
<dbReference type="EMBL" id="JAPEUX010000004">
    <property type="protein sequence ID" value="KAJ4354213.1"/>
    <property type="molecule type" value="Genomic_DNA"/>
</dbReference>
<dbReference type="Proteomes" id="UP001140513">
    <property type="component" value="Unassembled WGS sequence"/>
</dbReference>
<keyword evidence="2" id="KW-1185">Reference proteome</keyword>
<sequence length="239" mass="27443">MAQKSSTLHIHRDVYEHLENMFEKGSAMHKIRRHFTTLAYLSCKAGSTTIPPYLTHFVEKLADEIISNDHYRLNDWEHAVGKLKNLAPTTEALDQLAHGRNRRANHVTHCHRPYNYCGESDDEEDAPNWWNRGRRLGRADGRHRSRTMPPIYYPPVPRIGAPNYLALPASRGIMSGFPSPALFAQETFREAEMDDMRGQMMFLEDQVNQLAVGQQALEEDVHEVQVQADPFGPRLLAYH</sequence>
<accession>A0A9W8XNV4</accession>
<reference evidence="1" key="1">
    <citation type="submission" date="2022-10" db="EMBL/GenBank/DDBJ databases">
        <title>Tapping the CABI collections for fungal endophytes: first genome assemblies for Collariella, Neodidymelliopsis, Ascochyta clinopodiicola, Didymella pomorum, Didymosphaeria variabile, Neocosmospora piperis and Neocucurbitaria cava.</title>
        <authorList>
            <person name="Hill R."/>
        </authorList>
    </citation>
    <scope>NUCLEOTIDE SEQUENCE</scope>
    <source>
        <strain evidence="1">IMI 356815</strain>
    </source>
</reference>
<comment type="caution">
    <text evidence="1">The sequence shown here is derived from an EMBL/GenBank/DDBJ whole genome shotgun (WGS) entry which is preliminary data.</text>
</comment>
<dbReference type="RefSeq" id="XP_056071987.1">
    <property type="nucleotide sequence ID" value="XM_056214720.1"/>
</dbReference>
<evidence type="ECO:0000313" key="2">
    <source>
        <dbReference type="Proteomes" id="UP001140513"/>
    </source>
</evidence>
<dbReference type="OrthoDB" id="3778876at2759"/>
<name>A0A9W8XNV4_9PLEO</name>
<evidence type="ECO:0000313" key="1">
    <source>
        <dbReference type="EMBL" id="KAJ4354213.1"/>
    </source>
</evidence>